<proteinExistence type="predicted"/>
<evidence type="ECO:0000313" key="1">
    <source>
        <dbReference type="EMBL" id="RNA04911.1"/>
    </source>
</evidence>
<name>A0A3M7Q1P8_BRAPC</name>
<dbReference type="Proteomes" id="UP000276133">
    <property type="component" value="Unassembled WGS sequence"/>
</dbReference>
<gene>
    <name evidence="1" type="ORF">BpHYR1_001854</name>
</gene>
<reference evidence="1 2" key="1">
    <citation type="journal article" date="2018" name="Sci. Rep.">
        <title>Genomic signatures of local adaptation to the degree of environmental predictability in rotifers.</title>
        <authorList>
            <person name="Franch-Gras L."/>
            <person name="Hahn C."/>
            <person name="Garcia-Roger E.M."/>
            <person name="Carmona M.J."/>
            <person name="Serra M."/>
            <person name="Gomez A."/>
        </authorList>
    </citation>
    <scope>NUCLEOTIDE SEQUENCE [LARGE SCALE GENOMIC DNA]</scope>
    <source>
        <strain evidence="1">HYR1</strain>
    </source>
</reference>
<dbReference type="AlphaFoldDB" id="A0A3M7Q1P8"/>
<accession>A0A3M7Q1P8</accession>
<sequence>MAELKCLGNHSIIYDSRLPDGMKGYLKLQEMEEKIKISPLFREELPEKEAVKPWAPEIIMHLEDKRTQ</sequence>
<organism evidence="1 2">
    <name type="scientific">Brachionus plicatilis</name>
    <name type="common">Marine rotifer</name>
    <name type="synonym">Brachionus muelleri</name>
    <dbReference type="NCBI Taxonomy" id="10195"/>
    <lineage>
        <taxon>Eukaryota</taxon>
        <taxon>Metazoa</taxon>
        <taxon>Spiralia</taxon>
        <taxon>Gnathifera</taxon>
        <taxon>Rotifera</taxon>
        <taxon>Eurotatoria</taxon>
        <taxon>Monogononta</taxon>
        <taxon>Pseudotrocha</taxon>
        <taxon>Ploima</taxon>
        <taxon>Brachionidae</taxon>
        <taxon>Brachionus</taxon>
    </lineage>
</organism>
<evidence type="ECO:0000313" key="2">
    <source>
        <dbReference type="Proteomes" id="UP000276133"/>
    </source>
</evidence>
<dbReference type="EMBL" id="REGN01007921">
    <property type="protein sequence ID" value="RNA04911.1"/>
    <property type="molecule type" value="Genomic_DNA"/>
</dbReference>
<comment type="caution">
    <text evidence="1">The sequence shown here is derived from an EMBL/GenBank/DDBJ whole genome shotgun (WGS) entry which is preliminary data.</text>
</comment>
<keyword evidence="2" id="KW-1185">Reference proteome</keyword>
<protein>
    <submittedName>
        <fullName evidence="1">Uncharacterized protein</fullName>
    </submittedName>
</protein>